<gene>
    <name evidence="1" type="ORF">BAGA_05240</name>
</gene>
<keyword evidence="2" id="KW-1185">Reference proteome</keyword>
<feature type="non-terminal residue" evidence="1">
    <location>
        <position position="70"/>
    </location>
</feature>
<dbReference type="PROSITE" id="PS51257">
    <property type="entry name" value="PROKAR_LIPOPROTEIN"/>
    <property type="match status" value="1"/>
</dbReference>
<dbReference type="EMBL" id="JOTM01000108">
    <property type="protein sequence ID" value="KEK19798.1"/>
    <property type="molecule type" value="Genomic_DNA"/>
</dbReference>
<proteinExistence type="predicted"/>
<organism evidence="1 2">
    <name type="scientific">Bacillus gaemokensis</name>
    <dbReference type="NCBI Taxonomy" id="574375"/>
    <lineage>
        <taxon>Bacteria</taxon>
        <taxon>Bacillati</taxon>
        <taxon>Bacillota</taxon>
        <taxon>Bacilli</taxon>
        <taxon>Bacillales</taxon>
        <taxon>Bacillaceae</taxon>
        <taxon>Bacillus</taxon>
        <taxon>Bacillus cereus group</taxon>
    </lineage>
</organism>
<evidence type="ECO:0000313" key="1">
    <source>
        <dbReference type="EMBL" id="KEK19798.1"/>
    </source>
</evidence>
<protein>
    <submittedName>
        <fullName evidence="1">Spore gernimation protein GerH</fullName>
    </submittedName>
</protein>
<evidence type="ECO:0000313" key="2">
    <source>
        <dbReference type="Proteomes" id="UP000027778"/>
    </source>
</evidence>
<name>A0A073KBX1_9BACI</name>
<dbReference type="Proteomes" id="UP000027778">
    <property type="component" value="Unassembled WGS sequence"/>
</dbReference>
<accession>A0A073KBX1</accession>
<sequence length="70" mass="7876">MKKIIRKQILLFGISLIFMTGCLQKDIIDDVQLIQGVVYDTAKDKIKATIVCPIQKKGHQVQVFENSGNT</sequence>
<comment type="caution">
    <text evidence="1">The sequence shown here is derived from an EMBL/GenBank/DDBJ whole genome shotgun (WGS) entry which is preliminary data.</text>
</comment>
<dbReference type="AlphaFoldDB" id="A0A073KBX1"/>
<reference evidence="1 2" key="1">
    <citation type="submission" date="2014-06" db="EMBL/GenBank/DDBJ databases">
        <title>Draft genome sequence of Bacillus gaemokensis JCM 15801 (MCCC 1A00707).</title>
        <authorList>
            <person name="Lai Q."/>
            <person name="Liu Y."/>
            <person name="Shao Z."/>
        </authorList>
    </citation>
    <scope>NUCLEOTIDE SEQUENCE [LARGE SCALE GENOMIC DNA]</scope>
    <source>
        <strain evidence="1 2">JCM 15801</strain>
    </source>
</reference>